<dbReference type="InterPro" id="IPR003594">
    <property type="entry name" value="HATPase_dom"/>
</dbReference>
<evidence type="ECO:0000256" key="8">
    <source>
        <dbReference type="ARBA" id="ARBA00023012"/>
    </source>
</evidence>
<dbReference type="GO" id="GO:0016301">
    <property type="term" value="F:kinase activity"/>
    <property type="evidence" value="ECO:0007669"/>
    <property type="project" value="UniProtKB-KW"/>
</dbReference>
<keyword evidence="8" id="KW-0902">Two-component regulatory system</keyword>
<evidence type="ECO:0000256" key="9">
    <source>
        <dbReference type="SAM" id="Phobius"/>
    </source>
</evidence>
<dbReference type="PROSITE" id="PS50109">
    <property type="entry name" value="HIS_KIN"/>
    <property type="match status" value="1"/>
</dbReference>
<evidence type="ECO:0000313" key="12">
    <source>
        <dbReference type="Proteomes" id="UP001501470"/>
    </source>
</evidence>
<proteinExistence type="predicted"/>
<comment type="caution">
    <text evidence="11">The sequence shown here is derived from an EMBL/GenBank/DDBJ whole genome shotgun (WGS) entry which is preliminary data.</text>
</comment>
<name>A0ABN2BEU8_9ACTN</name>
<dbReference type="PANTHER" id="PTHR24421">
    <property type="entry name" value="NITRATE/NITRITE SENSOR PROTEIN NARX-RELATED"/>
    <property type="match status" value="1"/>
</dbReference>
<evidence type="ECO:0000259" key="10">
    <source>
        <dbReference type="PROSITE" id="PS50109"/>
    </source>
</evidence>
<evidence type="ECO:0000256" key="7">
    <source>
        <dbReference type="ARBA" id="ARBA00022840"/>
    </source>
</evidence>
<evidence type="ECO:0000256" key="1">
    <source>
        <dbReference type="ARBA" id="ARBA00000085"/>
    </source>
</evidence>
<dbReference type="InterPro" id="IPR011712">
    <property type="entry name" value="Sig_transdc_His_kin_sub3_dim/P"/>
</dbReference>
<reference evidence="11 12" key="1">
    <citation type="journal article" date="2019" name="Int. J. Syst. Evol. Microbiol.">
        <title>The Global Catalogue of Microorganisms (GCM) 10K type strain sequencing project: providing services to taxonomists for standard genome sequencing and annotation.</title>
        <authorList>
            <consortium name="The Broad Institute Genomics Platform"/>
            <consortium name="The Broad Institute Genome Sequencing Center for Infectious Disease"/>
            <person name="Wu L."/>
            <person name="Ma J."/>
        </authorList>
    </citation>
    <scope>NUCLEOTIDE SEQUENCE [LARGE SCALE GENOMIC DNA]</scope>
    <source>
        <strain evidence="11 12">JCM 15933</strain>
    </source>
</reference>
<feature type="transmembrane region" description="Helical" evidence="9">
    <location>
        <begin position="144"/>
        <end position="161"/>
    </location>
</feature>
<accession>A0ABN2BEU8</accession>
<dbReference type="InterPro" id="IPR005467">
    <property type="entry name" value="His_kinase_dom"/>
</dbReference>
<gene>
    <name evidence="11" type="ORF">GCM10009827_068560</name>
</gene>
<keyword evidence="12" id="KW-1185">Reference proteome</keyword>
<evidence type="ECO:0000256" key="2">
    <source>
        <dbReference type="ARBA" id="ARBA00012438"/>
    </source>
</evidence>
<evidence type="ECO:0000256" key="5">
    <source>
        <dbReference type="ARBA" id="ARBA00022741"/>
    </source>
</evidence>
<keyword evidence="9" id="KW-0812">Transmembrane</keyword>
<dbReference type="Gene3D" id="3.30.565.10">
    <property type="entry name" value="Histidine kinase-like ATPase, C-terminal domain"/>
    <property type="match status" value="1"/>
</dbReference>
<dbReference type="EMBL" id="BAAAQD010000015">
    <property type="protein sequence ID" value="GAA1539575.1"/>
    <property type="molecule type" value="Genomic_DNA"/>
</dbReference>
<organism evidence="11 12">
    <name type="scientific">Dactylosporangium maewongense</name>
    <dbReference type="NCBI Taxonomy" id="634393"/>
    <lineage>
        <taxon>Bacteria</taxon>
        <taxon>Bacillati</taxon>
        <taxon>Actinomycetota</taxon>
        <taxon>Actinomycetes</taxon>
        <taxon>Micromonosporales</taxon>
        <taxon>Micromonosporaceae</taxon>
        <taxon>Dactylosporangium</taxon>
    </lineage>
</organism>
<feature type="domain" description="Histidine kinase" evidence="10">
    <location>
        <begin position="305"/>
        <end position="394"/>
    </location>
</feature>
<evidence type="ECO:0000256" key="3">
    <source>
        <dbReference type="ARBA" id="ARBA00022553"/>
    </source>
</evidence>
<keyword evidence="5" id="KW-0547">Nucleotide-binding</keyword>
<dbReference type="CDD" id="cd16917">
    <property type="entry name" value="HATPase_UhpB-NarQ-NarX-like"/>
    <property type="match status" value="1"/>
</dbReference>
<evidence type="ECO:0000256" key="4">
    <source>
        <dbReference type="ARBA" id="ARBA00022679"/>
    </source>
</evidence>
<sequence>MAGAGRTLGDMTTELRPPLRHRLRPWHWLVVDVVAALLYAVPAGGIIAVKADPGWLAVAALAVSCGVLPLARRFPLTASLAALAVFWLSPLSSRLGWMALVPAAYALYRVAERHRGRTAVLALVAGLTGPVATALPGFRHVGGVLPFALLLVAAWLVGFMVHQHRRYTEELLRHRARQADAELERAARRSADERLRIARELHDVVAHSMSVITVQATYGRLMLDREPAKASDALAAIETTGRESLAELRRVLGALRDERPAATAPAPGLPDLPRLAAQTEAAGVRVDLAVTGDPRPLGAGLELTVYRIVQEALTNVIRHAAATRARVSVAYTGAEVTVEVTDDGRGAEEVLDPAADGHGLSGMRERAALFGGTLSTASPPLGGFMVRAALPIPADAVPDAAARARPGVPAGAGPCLAAGTGLGVATGTGPGVAAGTRLGVAAGAGPVTAAEAATDAAAGTLTDTVAR</sequence>
<keyword evidence="3" id="KW-0597">Phosphoprotein</keyword>
<protein>
    <recommendedName>
        <fullName evidence="2">histidine kinase</fullName>
        <ecNumber evidence="2">2.7.13.3</ecNumber>
    </recommendedName>
</protein>
<dbReference type="SUPFAM" id="SSF55874">
    <property type="entry name" value="ATPase domain of HSP90 chaperone/DNA topoisomerase II/histidine kinase"/>
    <property type="match status" value="1"/>
</dbReference>
<keyword evidence="4" id="KW-0808">Transferase</keyword>
<dbReference type="PANTHER" id="PTHR24421:SF10">
    <property type="entry name" value="NITRATE_NITRITE SENSOR PROTEIN NARQ"/>
    <property type="match status" value="1"/>
</dbReference>
<feature type="transmembrane region" description="Helical" evidence="9">
    <location>
        <begin position="55"/>
        <end position="74"/>
    </location>
</feature>
<dbReference type="SMART" id="SM00387">
    <property type="entry name" value="HATPase_c"/>
    <property type="match status" value="1"/>
</dbReference>
<dbReference type="Gene3D" id="1.20.5.1930">
    <property type="match status" value="1"/>
</dbReference>
<keyword evidence="9" id="KW-0472">Membrane</keyword>
<keyword evidence="9" id="KW-1133">Transmembrane helix</keyword>
<dbReference type="InterPro" id="IPR050482">
    <property type="entry name" value="Sensor_HK_TwoCompSys"/>
</dbReference>
<evidence type="ECO:0000313" key="11">
    <source>
        <dbReference type="EMBL" id="GAA1539575.1"/>
    </source>
</evidence>
<dbReference type="EC" id="2.7.13.3" evidence="2"/>
<comment type="catalytic activity">
    <reaction evidence="1">
        <text>ATP + protein L-histidine = ADP + protein N-phospho-L-histidine.</text>
        <dbReference type="EC" id="2.7.13.3"/>
    </reaction>
</comment>
<evidence type="ECO:0000256" key="6">
    <source>
        <dbReference type="ARBA" id="ARBA00022777"/>
    </source>
</evidence>
<keyword evidence="6 11" id="KW-0418">Kinase</keyword>
<dbReference type="Proteomes" id="UP001501470">
    <property type="component" value="Unassembled WGS sequence"/>
</dbReference>
<feature type="transmembrane region" description="Helical" evidence="9">
    <location>
        <begin position="120"/>
        <end position="138"/>
    </location>
</feature>
<feature type="transmembrane region" description="Helical" evidence="9">
    <location>
        <begin position="80"/>
        <end position="108"/>
    </location>
</feature>
<feature type="transmembrane region" description="Helical" evidence="9">
    <location>
        <begin position="26"/>
        <end position="48"/>
    </location>
</feature>
<keyword evidence="7" id="KW-0067">ATP-binding</keyword>
<dbReference type="Pfam" id="PF02518">
    <property type="entry name" value="HATPase_c"/>
    <property type="match status" value="1"/>
</dbReference>
<dbReference type="InterPro" id="IPR036890">
    <property type="entry name" value="HATPase_C_sf"/>
</dbReference>
<dbReference type="Pfam" id="PF07730">
    <property type="entry name" value="HisKA_3"/>
    <property type="match status" value="1"/>
</dbReference>